<dbReference type="Proteomes" id="UP000054047">
    <property type="component" value="Unassembled WGS sequence"/>
</dbReference>
<protein>
    <recommendedName>
        <fullName evidence="1">SCP domain-containing protein</fullName>
    </recommendedName>
</protein>
<dbReference type="OrthoDB" id="5787439at2759"/>
<evidence type="ECO:0000313" key="2">
    <source>
        <dbReference type="EMBL" id="KIH58347.1"/>
    </source>
</evidence>
<sequence>MEEKLRVEMEKCTGFASFSEQYGQNMLVLPTGNNWPPAKADRVSYAIETWISPLTYYGLKNISDYDNNRLYTFANMANGRTLRFGCGYKECAVAGGDPKAHISCIYNIM</sequence>
<evidence type="ECO:0000259" key="1">
    <source>
        <dbReference type="Pfam" id="PF00188"/>
    </source>
</evidence>
<dbReference type="InterPro" id="IPR035940">
    <property type="entry name" value="CAP_sf"/>
</dbReference>
<name>A0A0C2D862_9BILA</name>
<dbReference type="Gene3D" id="3.40.33.10">
    <property type="entry name" value="CAP"/>
    <property type="match status" value="1"/>
</dbReference>
<proteinExistence type="predicted"/>
<organism evidence="2 3">
    <name type="scientific">Ancylostoma duodenale</name>
    <dbReference type="NCBI Taxonomy" id="51022"/>
    <lineage>
        <taxon>Eukaryota</taxon>
        <taxon>Metazoa</taxon>
        <taxon>Ecdysozoa</taxon>
        <taxon>Nematoda</taxon>
        <taxon>Chromadorea</taxon>
        <taxon>Rhabditida</taxon>
        <taxon>Rhabditina</taxon>
        <taxon>Rhabditomorpha</taxon>
        <taxon>Strongyloidea</taxon>
        <taxon>Ancylostomatidae</taxon>
        <taxon>Ancylostomatinae</taxon>
        <taxon>Ancylostoma</taxon>
    </lineage>
</organism>
<dbReference type="EMBL" id="KN733226">
    <property type="protein sequence ID" value="KIH58347.1"/>
    <property type="molecule type" value="Genomic_DNA"/>
</dbReference>
<accession>A0A0C2D862</accession>
<evidence type="ECO:0000313" key="3">
    <source>
        <dbReference type="Proteomes" id="UP000054047"/>
    </source>
</evidence>
<feature type="domain" description="SCP" evidence="1">
    <location>
        <begin position="17"/>
        <end position="106"/>
    </location>
</feature>
<dbReference type="SUPFAM" id="SSF55797">
    <property type="entry name" value="PR-1-like"/>
    <property type="match status" value="1"/>
</dbReference>
<dbReference type="InterPro" id="IPR014044">
    <property type="entry name" value="CAP_dom"/>
</dbReference>
<reference evidence="2 3" key="1">
    <citation type="submission" date="2013-12" db="EMBL/GenBank/DDBJ databases">
        <title>Draft genome of the parsitic nematode Ancylostoma duodenale.</title>
        <authorList>
            <person name="Mitreva M."/>
        </authorList>
    </citation>
    <scope>NUCLEOTIDE SEQUENCE [LARGE SCALE GENOMIC DNA]</scope>
    <source>
        <strain evidence="2 3">Zhejiang</strain>
    </source>
</reference>
<dbReference type="AlphaFoldDB" id="A0A0C2D862"/>
<keyword evidence="3" id="KW-1185">Reference proteome</keyword>
<dbReference type="Pfam" id="PF00188">
    <property type="entry name" value="CAP"/>
    <property type="match status" value="1"/>
</dbReference>
<gene>
    <name evidence="2" type="ORF">ANCDUO_11447</name>
</gene>